<evidence type="ECO:0000256" key="7">
    <source>
        <dbReference type="ARBA" id="ARBA00022679"/>
    </source>
</evidence>
<dbReference type="GO" id="GO:0008444">
    <property type="term" value="F:CDP-diacylglycerol-glycerol-3-phosphate 3-phosphatidyltransferase activity"/>
    <property type="evidence" value="ECO:0007669"/>
    <property type="project" value="UniProtKB-UniRule"/>
</dbReference>
<evidence type="ECO:0000256" key="5">
    <source>
        <dbReference type="ARBA" id="ARBA00014944"/>
    </source>
</evidence>
<evidence type="ECO:0000256" key="8">
    <source>
        <dbReference type="ARBA" id="ARBA00022692"/>
    </source>
</evidence>
<evidence type="ECO:0000256" key="17">
    <source>
        <dbReference type="SAM" id="Phobius"/>
    </source>
</evidence>
<sequence length="214" mass="24728">MQMGLLLKKNLYLMNVPNSLTVLRIILGFIVPYMMISGDFNIRVWAAILFAIAAFTDWLDGWYARRYNLITQLGKILDPIADKVIVLGSFVAISDVFFDNMYSIWWIVPIFLREVVITIYRLIFLLRKKPIVVAASWSGKAKTVMQMVTLPFAYFYLMLSLYPESDPVGTPMVLFVMWWLMHLMILASLALTVGSGLRFFIKNWKAVKEVTTYE</sequence>
<comment type="pathway">
    <text evidence="2">Phospholipid metabolism; phosphatidylglycerol biosynthesis; phosphatidylglycerol from CDP-diacylglycerol: step 1/2.</text>
</comment>
<comment type="catalytic activity">
    <reaction evidence="14">
        <text>a CDP-1,2-diacyl-sn-glycerol + sn-glycerol 3-phosphate = a 1,2-diacyl-sn-glycero-3-phospho-(1'-sn-glycero-3'-phosphate) + CMP + H(+)</text>
        <dbReference type="Rhea" id="RHEA:12593"/>
        <dbReference type="ChEBI" id="CHEBI:15378"/>
        <dbReference type="ChEBI" id="CHEBI:57597"/>
        <dbReference type="ChEBI" id="CHEBI:58332"/>
        <dbReference type="ChEBI" id="CHEBI:60110"/>
        <dbReference type="ChEBI" id="CHEBI:60377"/>
        <dbReference type="EC" id="2.7.8.5"/>
    </reaction>
</comment>
<keyword evidence="10" id="KW-0443">Lipid metabolism</keyword>
<proteinExistence type="inferred from homology"/>
<keyword evidence="7 16" id="KW-0808">Transferase</keyword>
<dbReference type="InterPro" id="IPR043130">
    <property type="entry name" value="CDP-OH_PTrfase_TM_dom"/>
</dbReference>
<name>A0A6S6RUS1_9BACT</name>
<keyword evidence="9 17" id="KW-1133">Transmembrane helix</keyword>
<feature type="transmembrane region" description="Helical" evidence="17">
    <location>
        <begin position="175"/>
        <end position="201"/>
    </location>
</feature>
<reference evidence="18" key="1">
    <citation type="submission" date="2020-01" db="EMBL/GenBank/DDBJ databases">
        <authorList>
            <person name="Meier V. D."/>
            <person name="Meier V D."/>
        </authorList>
    </citation>
    <scope>NUCLEOTIDE SEQUENCE</scope>
    <source>
        <strain evidence="18">HLG_WM_MAG_10</strain>
    </source>
</reference>
<evidence type="ECO:0000256" key="15">
    <source>
        <dbReference type="NCBIfam" id="TIGR00560"/>
    </source>
</evidence>
<dbReference type="NCBIfam" id="TIGR00560">
    <property type="entry name" value="pgsA"/>
    <property type="match status" value="1"/>
</dbReference>
<evidence type="ECO:0000256" key="1">
    <source>
        <dbReference type="ARBA" id="ARBA00004141"/>
    </source>
</evidence>
<keyword evidence="13" id="KW-1208">Phospholipid metabolism</keyword>
<dbReference type="Gene3D" id="1.20.120.1760">
    <property type="match status" value="1"/>
</dbReference>
<organism evidence="18">
    <name type="scientific">uncultured Aureispira sp</name>
    <dbReference type="NCBI Taxonomy" id="1331704"/>
    <lineage>
        <taxon>Bacteria</taxon>
        <taxon>Pseudomonadati</taxon>
        <taxon>Bacteroidota</taxon>
        <taxon>Saprospiria</taxon>
        <taxon>Saprospirales</taxon>
        <taxon>Saprospiraceae</taxon>
        <taxon>Aureispira</taxon>
        <taxon>environmental samples</taxon>
    </lineage>
</organism>
<evidence type="ECO:0000256" key="13">
    <source>
        <dbReference type="ARBA" id="ARBA00023264"/>
    </source>
</evidence>
<evidence type="ECO:0000256" key="4">
    <source>
        <dbReference type="ARBA" id="ARBA00013170"/>
    </source>
</evidence>
<dbReference type="EMBL" id="CACVAQ010000033">
    <property type="protein sequence ID" value="CAA6799446.1"/>
    <property type="molecule type" value="Genomic_DNA"/>
</dbReference>
<dbReference type="EC" id="2.7.8.5" evidence="4 15"/>
<evidence type="ECO:0000256" key="9">
    <source>
        <dbReference type="ARBA" id="ARBA00022989"/>
    </source>
</evidence>
<evidence type="ECO:0000256" key="11">
    <source>
        <dbReference type="ARBA" id="ARBA00023136"/>
    </source>
</evidence>
<comment type="similarity">
    <text evidence="3 16">Belongs to the CDP-alcohol phosphatidyltransferase class-I family.</text>
</comment>
<evidence type="ECO:0000313" key="18">
    <source>
        <dbReference type="EMBL" id="CAA6799446.1"/>
    </source>
</evidence>
<keyword evidence="12" id="KW-0594">Phospholipid biosynthesis</keyword>
<dbReference type="AlphaFoldDB" id="A0A6S6RUS1"/>
<dbReference type="InterPro" id="IPR048254">
    <property type="entry name" value="CDP_ALCOHOL_P_TRANSF_CS"/>
</dbReference>
<evidence type="ECO:0000256" key="10">
    <source>
        <dbReference type="ARBA" id="ARBA00023098"/>
    </source>
</evidence>
<evidence type="ECO:0000256" key="2">
    <source>
        <dbReference type="ARBA" id="ARBA00005042"/>
    </source>
</evidence>
<accession>A0A6S6RUS1</accession>
<dbReference type="InterPro" id="IPR000462">
    <property type="entry name" value="CDP-OH_P_trans"/>
</dbReference>
<keyword evidence="11 17" id="KW-0472">Membrane</keyword>
<protein>
    <recommendedName>
        <fullName evidence="5 15">CDP-diacylglycerol--glycerol-3-phosphate 3-phosphatidyltransferase</fullName>
        <ecNumber evidence="4 15">2.7.8.5</ecNumber>
    </recommendedName>
</protein>
<gene>
    <name evidence="18" type="ORF">HELGO_WM29448</name>
</gene>
<evidence type="ECO:0000256" key="6">
    <source>
        <dbReference type="ARBA" id="ARBA00022516"/>
    </source>
</evidence>
<feature type="transmembrane region" description="Helical" evidence="17">
    <location>
        <begin position="12"/>
        <end position="36"/>
    </location>
</feature>
<dbReference type="PANTHER" id="PTHR14269">
    <property type="entry name" value="CDP-DIACYLGLYCEROL--GLYCEROL-3-PHOSPHATE 3-PHOSPHATIDYLTRANSFERASE-RELATED"/>
    <property type="match status" value="1"/>
</dbReference>
<comment type="subcellular location">
    <subcellularLocation>
        <location evidence="1">Membrane</location>
        <topology evidence="1">Multi-pass membrane protein</topology>
    </subcellularLocation>
</comment>
<evidence type="ECO:0000256" key="14">
    <source>
        <dbReference type="ARBA" id="ARBA00048586"/>
    </source>
</evidence>
<dbReference type="PIRSF" id="PIRSF000847">
    <property type="entry name" value="Phos_ph_gly_syn"/>
    <property type="match status" value="1"/>
</dbReference>
<evidence type="ECO:0000256" key="16">
    <source>
        <dbReference type="RuleBase" id="RU003750"/>
    </source>
</evidence>
<dbReference type="InterPro" id="IPR004570">
    <property type="entry name" value="Phosphatidylglycerol_P_synth"/>
</dbReference>
<dbReference type="GO" id="GO:0046474">
    <property type="term" value="P:glycerophospholipid biosynthetic process"/>
    <property type="evidence" value="ECO:0007669"/>
    <property type="project" value="TreeGrafter"/>
</dbReference>
<feature type="transmembrane region" description="Helical" evidence="17">
    <location>
        <begin position="144"/>
        <end position="163"/>
    </location>
</feature>
<dbReference type="GO" id="GO:0016020">
    <property type="term" value="C:membrane"/>
    <property type="evidence" value="ECO:0007669"/>
    <property type="project" value="UniProtKB-SubCell"/>
</dbReference>
<dbReference type="Pfam" id="PF01066">
    <property type="entry name" value="CDP-OH_P_transf"/>
    <property type="match status" value="1"/>
</dbReference>
<evidence type="ECO:0000256" key="3">
    <source>
        <dbReference type="ARBA" id="ARBA00010441"/>
    </source>
</evidence>
<keyword evidence="6" id="KW-0444">Lipid biosynthesis</keyword>
<dbReference type="PANTHER" id="PTHR14269:SF62">
    <property type="entry name" value="CDP-DIACYLGLYCEROL--GLYCEROL-3-PHOSPHATE 3-PHOSPHATIDYLTRANSFERASE 1, CHLOROPLASTIC"/>
    <property type="match status" value="1"/>
</dbReference>
<feature type="transmembrane region" description="Helical" evidence="17">
    <location>
        <begin position="80"/>
        <end position="98"/>
    </location>
</feature>
<feature type="transmembrane region" description="Helical" evidence="17">
    <location>
        <begin position="104"/>
        <end position="123"/>
    </location>
</feature>
<evidence type="ECO:0000256" key="12">
    <source>
        <dbReference type="ARBA" id="ARBA00023209"/>
    </source>
</evidence>
<dbReference type="InterPro" id="IPR050324">
    <property type="entry name" value="CDP-alcohol_PTase-I"/>
</dbReference>
<dbReference type="PROSITE" id="PS00379">
    <property type="entry name" value="CDP_ALCOHOL_P_TRANSF"/>
    <property type="match status" value="1"/>
</dbReference>
<feature type="transmembrane region" description="Helical" evidence="17">
    <location>
        <begin position="42"/>
        <end position="59"/>
    </location>
</feature>
<keyword evidence="8 17" id="KW-0812">Transmembrane</keyword>